<reference evidence="2" key="2">
    <citation type="journal article" date="2022" name="Sci. Total Environ.">
        <title>Prevalence, transmission, and molecular epidemiology of tet(X)-positive bacteria among humans, animals, and environmental niches in China: An epidemiological, and genomic-based study.</title>
        <authorList>
            <person name="Dong N."/>
            <person name="Zeng Y."/>
            <person name="Cai C."/>
            <person name="Sun C."/>
            <person name="Lu J."/>
            <person name="Liu C."/>
            <person name="Zhou H."/>
            <person name="Sun Q."/>
            <person name="Shu L."/>
            <person name="Wang H."/>
            <person name="Wang Y."/>
            <person name="Wang S."/>
            <person name="Wu C."/>
            <person name="Chan E.W."/>
            <person name="Chen G."/>
            <person name="Shen Z."/>
            <person name="Chen S."/>
            <person name="Zhang R."/>
        </authorList>
    </citation>
    <scope>NUCLEOTIDE SEQUENCE</scope>
    <source>
        <strain evidence="2">R1692</strain>
    </source>
</reference>
<dbReference type="Gene3D" id="3.30.1150.10">
    <property type="match status" value="1"/>
</dbReference>
<reference evidence="2" key="1">
    <citation type="submission" date="2020-06" db="EMBL/GenBank/DDBJ databases">
        <authorList>
            <person name="Dong N."/>
        </authorList>
    </citation>
    <scope>NUCLEOTIDE SEQUENCE</scope>
    <source>
        <strain evidence="2">R1692</strain>
    </source>
</reference>
<protein>
    <submittedName>
        <fullName evidence="2">Energy transducer TonB</fullName>
    </submittedName>
</protein>
<dbReference type="Pfam" id="PF03544">
    <property type="entry name" value="TonB_C"/>
    <property type="match status" value="1"/>
</dbReference>
<evidence type="ECO:0000313" key="2">
    <source>
        <dbReference type="EMBL" id="MDM1049144.1"/>
    </source>
</evidence>
<dbReference type="PROSITE" id="PS52015">
    <property type="entry name" value="TONB_CTD"/>
    <property type="match status" value="1"/>
</dbReference>
<keyword evidence="3" id="KW-1185">Reference proteome</keyword>
<dbReference type="EMBL" id="JACAGK010000038">
    <property type="protein sequence ID" value="MDM1049144.1"/>
    <property type="molecule type" value="Genomic_DNA"/>
</dbReference>
<dbReference type="InterPro" id="IPR037682">
    <property type="entry name" value="TonB_C"/>
</dbReference>
<evidence type="ECO:0000313" key="3">
    <source>
        <dbReference type="Proteomes" id="UP001170954"/>
    </source>
</evidence>
<feature type="domain" description="TonB C-terminal" evidence="1">
    <location>
        <begin position="49"/>
        <end position="148"/>
    </location>
</feature>
<comment type="caution">
    <text evidence="2">The sequence shown here is derived from an EMBL/GenBank/DDBJ whole genome shotgun (WGS) entry which is preliminary data.</text>
</comment>
<evidence type="ECO:0000259" key="1">
    <source>
        <dbReference type="PROSITE" id="PS52015"/>
    </source>
</evidence>
<gene>
    <name evidence="2" type="ORF">HX018_12950</name>
</gene>
<dbReference type="SUPFAM" id="SSF74653">
    <property type="entry name" value="TolA/TonB C-terminal domain"/>
    <property type="match status" value="1"/>
</dbReference>
<name>A0ABT7NPQ9_9SPHI</name>
<sequence>MKGSILTYLLFFGLAFTHEVKSQEVDTSIMIVDAIDPNVIFDQQSAPLKGEKAFRRDVNSSFTIPKAVINSGRSGKIEAAFLVDTAGVITDVVILQDIGSGSGEALVRAISNAGKRHKWVPAVVDGKKVKVRHTIPVTVNLNSQSRTQSNQSSIRNMSGNF</sequence>
<proteinExistence type="predicted"/>
<dbReference type="Proteomes" id="UP001170954">
    <property type="component" value="Unassembled WGS sequence"/>
</dbReference>
<organism evidence="2 3">
    <name type="scientific">Sphingobacterium hotanense</name>
    <dbReference type="NCBI Taxonomy" id="649196"/>
    <lineage>
        <taxon>Bacteria</taxon>
        <taxon>Pseudomonadati</taxon>
        <taxon>Bacteroidota</taxon>
        <taxon>Sphingobacteriia</taxon>
        <taxon>Sphingobacteriales</taxon>
        <taxon>Sphingobacteriaceae</taxon>
        <taxon>Sphingobacterium</taxon>
    </lineage>
</organism>
<accession>A0ABT7NPQ9</accession>
<dbReference type="RefSeq" id="WP_286651671.1">
    <property type="nucleotide sequence ID" value="NZ_JACAGK010000038.1"/>
</dbReference>